<dbReference type="GO" id="GO:0005615">
    <property type="term" value="C:extracellular space"/>
    <property type="evidence" value="ECO:0007669"/>
    <property type="project" value="TreeGrafter"/>
</dbReference>
<proteinExistence type="predicted"/>
<evidence type="ECO:0000313" key="3">
    <source>
        <dbReference type="EMBL" id="CAB4026347.1"/>
    </source>
</evidence>
<keyword evidence="1 2" id="KW-1015">Disulfide bond</keyword>
<protein>
    <submittedName>
        <fullName evidence="3">Uncharacterized protein</fullName>
    </submittedName>
</protein>
<comment type="caution">
    <text evidence="2">Lacks conserved residue(s) required for the propagation of feature annotation.</text>
</comment>
<sequence>MVTDHMKQESGFDLKFITIRTTSWLSAVSVCPTRLITPSAIGRVHSPGFSGNYGANQNCLLIMNVPSNKAVSISFDFYDIESATRCQKDKLEVEDNSFYTSVCGESSAGRLATYNDGNVSFHFITDRSGSGSGFTLTYKLIDKP</sequence>
<feature type="disulfide bond" evidence="2">
    <location>
        <begin position="86"/>
        <end position="103"/>
    </location>
</feature>
<dbReference type="InterPro" id="IPR035914">
    <property type="entry name" value="Sperma_CUB_dom_sf"/>
</dbReference>
<dbReference type="AlphaFoldDB" id="A0A7D9LA71"/>
<dbReference type="PANTHER" id="PTHR24255">
    <property type="entry name" value="COMPLEMENT COMPONENT 1, S SUBCOMPONENT-RELATED"/>
    <property type="match status" value="1"/>
</dbReference>
<dbReference type="EMBL" id="CACRXK020014147">
    <property type="protein sequence ID" value="CAB4026347.1"/>
    <property type="molecule type" value="Genomic_DNA"/>
</dbReference>
<dbReference type="OrthoDB" id="6345439at2759"/>
<dbReference type="InterPro" id="IPR000859">
    <property type="entry name" value="CUB_dom"/>
</dbReference>
<name>A0A7D9LA71_PARCT</name>
<reference evidence="3" key="1">
    <citation type="submission" date="2020-04" db="EMBL/GenBank/DDBJ databases">
        <authorList>
            <person name="Alioto T."/>
            <person name="Alioto T."/>
            <person name="Gomez Garrido J."/>
        </authorList>
    </citation>
    <scope>NUCLEOTIDE SEQUENCE</scope>
    <source>
        <strain evidence="3">A484AB</strain>
    </source>
</reference>
<dbReference type="Gene3D" id="2.60.120.290">
    <property type="entry name" value="Spermadhesin, CUB domain"/>
    <property type="match status" value="1"/>
</dbReference>
<comment type="caution">
    <text evidence="3">The sequence shown here is derived from an EMBL/GenBank/DDBJ whole genome shotgun (WGS) entry which is preliminary data.</text>
</comment>
<dbReference type="PANTHER" id="PTHR24255:SF31">
    <property type="entry name" value="CUBILIN-LIKE PROTEIN"/>
    <property type="match status" value="1"/>
</dbReference>
<accession>A0A7D9LA71</accession>
<feature type="non-terminal residue" evidence="3">
    <location>
        <position position="144"/>
    </location>
</feature>
<dbReference type="PROSITE" id="PS01180">
    <property type="entry name" value="CUB"/>
    <property type="match status" value="1"/>
</dbReference>
<dbReference type="GO" id="GO:0004252">
    <property type="term" value="F:serine-type endopeptidase activity"/>
    <property type="evidence" value="ECO:0007669"/>
    <property type="project" value="TreeGrafter"/>
</dbReference>
<dbReference type="Pfam" id="PF00431">
    <property type="entry name" value="CUB"/>
    <property type="match status" value="1"/>
</dbReference>
<evidence type="ECO:0000256" key="1">
    <source>
        <dbReference type="ARBA" id="ARBA00023157"/>
    </source>
</evidence>
<gene>
    <name evidence="3" type="ORF">PACLA_8A011654</name>
</gene>
<evidence type="ECO:0000313" key="4">
    <source>
        <dbReference type="Proteomes" id="UP001152795"/>
    </source>
</evidence>
<organism evidence="3 4">
    <name type="scientific">Paramuricea clavata</name>
    <name type="common">Red gorgonian</name>
    <name type="synonym">Violescent sea-whip</name>
    <dbReference type="NCBI Taxonomy" id="317549"/>
    <lineage>
        <taxon>Eukaryota</taxon>
        <taxon>Metazoa</taxon>
        <taxon>Cnidaria</taxon>
        <taxon>Anthozoa</taxon>
        <taxon>Octocorallia</taxon>
        <taxon>Malacalcyonacea</taxon>
        <taxon>Plexauridae</taxon>
        <taxon>Paramuricea</taxon>
    </lineage>
</organism>
<dbReference type="SUPFAM" id="SSF49854">
    <property type="entry name" value="Spermadhesin, CUB domain"/>
    <property type="match status" value="1"/>
</dbReference>
<evidence type="ECO:0000256" key="2">
    <source>
        <dbReference type="PROSITE-ProRule" id="PRU00059"/>
    </source>
</evidence>
<keyword evidence="4" id="KW-1185">Reference proteome</keyword>
<dbReference type="Proteomes" id="UP001152795">
    <property type="component" value="Unassembled WGS sequence"/>
</dbReference>
<dbReference type="SMART" id="SM00042">
    <property type="entry name" value="CUB"/>
    <property type="match status" value="1"/>
</dbReference>
<dbReference type="CDD" id="cd00041">
    <property type="entry name" value="CUB"/>
    <property type="match status" value="1"/>
</dbReference>